<organism evidence="2">
    <name type="scientific">Amphimedon queenslandica</name>
    <name type="common">Sponge</name>
    <dbReference type="NCBI Taxonomy" id="400682"/>
    <lineage>
        <taxon>Eukaryota</taxon>
        <taxon>Metazoa</taxon>
        <taxon>Porifera</taxon>
        <taxon>Demospongiae</taxon>
        <taxon>Heteroscleromorpha</taxon>
        <taxon>Haplosclerida</taxon>
        <taxon>Niphatidae</taxon>
        <taxon>Amphimedon</taxon>
    </lineage>
</organism>
<dbReference type="AlphaFoldDB" id="A0A1X7VQ44"/>
<keyword evidence="1" id="KW-0472">Membrane</keyword>
<evidence type="ECO:0008006" key="3">
    <source>
        <dbReference type="Google" id="ProtNLM"/>
    </source>
</evidence>
<evidence type="ECO:0000256" key="1">
    <source>
        <dbReference type="SAM" id="Phobius"/>
    </source>
</evidence>
<keyword evidence="1" id="KW-1133">Transmembrane helix</keyword>
<sequence>MTDRGFDIQEVVAAKGILLNVPSRLGSQKQLSAYDVEKTRQIAKYRIYWPRSALRRRGLDTRFVCLSFIHSVCFILSLSMYIFAIAYSKSE</sequence>
<protein>
    <recommendedName>
        <fullName evidence="3">DDE Tnp4 domain-containing protein</fullName>
    </recommendedName>
</protein>
<accession>A0A1X7VQ44</accession>
<evidence type="ECO:0000313" key="2">
    <source>
        <dbReference type="EnsemblMetazoa" id="Aqu2.1.42486_001"/>
    </source>
</evidence>
<reference evidence="2" key="1">
    <citation type="submission" date="2017-05" db="UniProtKB">
        <authorList>
            <consortium name="EnsemblMetazoa"/>
        </authorList>
    </citation>
    <scope>IDENTIFICATION</scope>
</reference>
<name>A0A1X7VQ44_AMPQE</name>
<dbReference type="EnsemblMetazoa" id="Aqu2.1.42486_001">
    <property type="protein sequence ID" value="Aqu2.1.42486_001"/>
    <property type="gene ID" value="Aqu2.1.42486"/>
</dbReference>
<proteinExistence type="predicted"/>
<dbReference type="InParanoid" id="A0A1X7VQ44"/>
<keyword evidence="1" id="KW-0812">Transmembrane</keyword>
<feature type="transmembrane region" description="Helical" evidence="1">
    <location>
        <begin position="63"/>
        <end position="87"/>
    </location>
</feature>